<gene>
    <name evidence="3" type="ORF">J2X26_002082</name>
</gene>
<evidence type="ECO:0000313" key="3">
    <source>
        <dbReference type="EMBL" id="MDQ0373771.1"/>
    </source>
</evidence>
<keyword evidence="2" id="KW-1133">Transmembrane helix</keyword>
<dbReference type="RefSeq" id="WP_307492008.1">
    <property type="nucleotide sequence ID" value="NZ_JAUSVB010000002.1"/>
</dbReference>
<protein>
    <recommendedName>
        <fullName evidence="5">Integral membrane protein</fullName>
    </recommendedName>
</protein>
<accession>A0ABU0EER6</accession>
<keyword evidence="2" id="KW-0472">Membrane</keyword>
<feature type="transmembrane region" description="Helical" evidence="2">
    <location>
        <begin position="124"/>
        <end position="143"/>
    </location>
</feature>
<feature type="transmembrane region" description="Helical" evidence="2">
    <location>
        <begin position="90"/>
        <end position="112"/>
    </location>
</feature>
<organism evidence="3 4">
    <name type="scientific">Cellulomonas humilata</name>
    <dbReference type="NCBI Taxonomy" id="144055"/>
    <lineage>
        <taxon>Bacteria</taxon>
        <taxon>Bacillati</taxon>
        <taxon>Actinomycetota</taxon>
        <taxon>Actinomycetes</taxon>
        <taxon>Micrococcales</taxon>
        <taxon>Cellulomonadaceae</taxon>
        <taxon>Cellulomonas</taxon>
    </lineage>
</organism>
<feature type="transmembrane region" description="Helical" evidence="2">
    <location>
        <begin position="16"/>
        <end position="33"/>
    </location>
</feature>
<sequence>MAWYDATFVQTGRSPALWALVGFLVTFALVRTITRRIHARQAARAEDSGPIKDVFIGGVHVHHQVWGILLVLVSGLLTFRFRPESPWIDVLALVFGAGAALTLDEFALWFHLDDVYWSTEGRKSIDAILVGAALGGAILLGVSPIGSTNSTNAPAWLYSILVATHLAFALVCVLKGKLATGILGVVVPTLAWIGAARLAKPGSYWARRRYRGKKLERSRRRFGPAYQARRDRLRDLLGGTPAEGPEGSPPVDR</sequence>
<reference evidence="3 4" key="1">
    <citation type="submission" date="2023-07" db="EMBL/GenBank/DDBJ databases">
        <title>Sorghum-associated microbial communities from plants grown in Nebraska, USA.</title>
        <authorList>
            <person name="Schachtman D."/>
        </authorList>
    </citation>
    <scope>NUCLEOTIDE SEQUENCE [LARGE SCALE GENOMIC DNA]</scope>
    <source>
        <strain evidence="3 4">BE332</strain>
    </source>
</reference>
<evidence type="ECO:0000313" key="4">
    <source>
        <dbReference type="Proteomes" id="UP001239626"/>
    </source>
</evidence>
<feature type="transmembrane region" description="Helical" evidence="2">
    <location>
        <begin position="181"/>
        <end position="199"/>
    </location>
</feature>
<evidence type="ECO:0008006" key="5">
    <source>
        <dbReference type="Google" id="ProtNLM"/>
    </source>
</evidence>
<proteinExistence type="predicted"/>
<feature type="region of interest" description="Disordered" evidence="1">
    <location>
        <begin position="221"/>
        <end position="253"/>
    </location>
</feature>
<evidence type="ECO:0000256" key="2">
    <source>
        <dbReference type="SAM" id="Phobius"/>
    </source>
</evidence>
<keyword evidence="4" id="KW-1185">Reference proteome</keyword>
<name>A0ABU0EER6_9CELL</name>
<keyword evidence="2" id="KW-0812">Transmembrane</keyword>
<comment type="caution">
    <text evidence="3">The sequence shown here is derived from an EMBL/GenBank/DDBJ whole genome shotgun (WGS) entry which is preliminary data.</text>
</comment>
<evidence type="ECO:0000256" key="1">
    <source>
        <dbReference type="SAM" id="MobiDB-lite"/>
    </source>
</evidence>
<dbReference type="EMBL" id="JAUSVB010000002">
    <property type="protein sequence ID" value="MDQ0373771.1"/>
    <property type="molecule type" value="Genomic_DNA"/>
</dbReference>
<feature type="transmembrane region" description="Helical" evidence="2">
    <location>
        <begin position="155"/>
        <end position="174"/>
    </location>
</feature>
<dbReference type="Proteomes" id="UP001239626">
    <property type="component" value="Unassembled WGS sequence"/>
</dbReference>